<dbReference type="OrthoDB" id="6359816at2759"/>
<gene>
    <name evidence="2" type="ORF">HETIRDRAFT_323205</name>
</gene>
<dbReference type="Proteomes" id="UP000030671">
    <property type="component" value="Unassembled WGS sequence"/>
</dbReference>
<dbReference type="CDD" id="cd18186">
    <property type="entry name" value="BTB_POZ_ZBTB_KLHL-like"/>
    <property type="match status" value="1"/>
</dbReference>
<protein>
    <recommendedName>
        <fullName evidence="1">BTB domain-containing protein</fullName>
    </recommendedName>
</protein>
<organism evidence="2 3">
    <name type="scientific">Heterobasidion irregulare (strain TC 32-1)</name>
    <dbReference type="NCBI Taxonomy" id="747525"/>
    <lineage>
        <taxon>Eukaryota</taxon>
        <taxon>Fungi</taxon>
        <taxon>Dikarya</taxon>
        <taxon>Basidiomycota</taxon>
        <taxon>Agaricomycotina</taxon>
        <taxon>Agaricomycetes</taxon>
        <taxon>Russulales</taxon>
        <taxon>Bondarzewiaceae</taxon>
        <taxon>Heterobasidion</taxon>
        <taxon>Heterobasidion annosum species complex</taxon>
    </lineage>
</organism>
<dbReference type="Gene3D" id="3.30.710.10">
    <property type="entry name" value="Potassium Channel Kv1.1, Chain A"/>
    <property type="match status" value="1"/>
</dbReference>
<sequence length="328" mass="36909">MSLLDFSRHTSYTSTAVDPEFEDFGPPFDDASADIILRSNDKVDFNVHKLILSIASPIFKDMFTLPPPGSHSGLGAGRDEVKQGLLVVLVDDDERSLNLMLHFCYPLPDPPLDDFEDMKKILRIAHKYQLENVRSALISRLMQFAQEQPERVFAIAWAYEMKDVTVAAAKHTLRQPFLPGPDIVEFLSISGMAVQKLLQYQRACIASVQQLVSDKTWITAEDLPCCLSTICECGGQSDTMANNVVIMSRIWWWEYMGRAQVALKTRPCASTVTSLELISPSLMDAAECTACKPEASASMEHFTRRFAQEIDRVISMVSFRFEAQRELD</sequence>
<dbReference type="PROSITE" id="PS50097">
    <property type="entry name" value="BTB"/>
    <property type="match status" value="1"/>
</dbReference>
<accession>W4JYN8</accession>
<proteinExistence type="predicted"/>
<dbReference type="GeneID" id="20670948"/>
<dbReference type="RefSeq" id="XP_009548999.1">
    <property type="nucleotide sequence ID" value="XM_009550704.1"/>
</dbReference>
<dbReference type="SMART" id="SM00225">
    <property type="entry name" value="BTB"/>
    <property type="match status" value="1"/>
</dbReference>
<evidence type="ECO:0000259" key="1">
    <source>
        <dbReference type="PROSITE" id="PS50097"/>
    </source>
</evidence>
<dbReference type="KEGG" id="hir:HETIRDRAFT_323205"/>
<feature type="domain" description="BTB" evidence="1">
    <location>
        <begin position="33"/>
        <end position="105"/>
    </location>
</feature>
<keyword evidence="3" id="KW-1185">Reference proteome</keyword>
<dbReference type="InterPro" id="IPR000210">
    <property type="entry name" value="BTB/POZ_dom"/>
</dbReference>
<dbReference type="SUPFAM" id="SSF54695">
    <property type="entry name" value="POZ domain"/>
    <property type="match status" value="1"/>
</dbReference>
<dbReference type="InParanoid" id="W4JYN8"/>
<reference evidence="2 3" key="1">
    <citation type="journal article" date="2012" name="New Phytol.">
        <title>Insight into trade-off between wood decay and parasitism from the genome of a fungal forest pathogen.</title>
        <authorList>
            <person name="Olson A."/>
            <person name="Aerts A."/>
            <person name="Asiegbu F."/>
            <person name="Belbahri L."/>
            <person name="Bouzid O."/>
            <person name="Broberg A."/>
            <person name="Canback B."/>
            <person name="Coutinho P.M."/>
            <person name="Cullen D."/>
            <person name="Dalman K."/>
            <person name="Deflorio G."/>
            <person name="van Diepen L.T."/>
            <person name="Dunand C."/>
            <person name="Duplessis S."/>
            <person name="Durling M."/>
            <person name="Gonthier P."/>
            <person name="Grimwood J."/>
            <person name="Fossdal C.G."/>
            <person name="Hansson D."/>
            <person name="Henrissat B."/>
            <person name="Hietala A."/>
            <person name="Himmelstrand K."/>
            <person name="Hoffmeister D."/>
            <person name="Hogberg N."/>
            <person name="James T.Y."/>
            <person name="Karlsson M."/>
            <person name="Kohler A."/>
            <person name="Kues U."/>
            <person name="Lee Y.H."/>
            <person name="Lin Y.C."/>
            <person name="Lind M."/>
            <person name="Lindquist E."/>
            <person name="Lombard V."/>
            <person name="Lucas S."/>
            <person name="Lunden K."/>
            <person name="Morin E."/>
            <person name="Murat C."/>
            <person name="Park J."/>
            <person name="Raffaello T."/>
            <person name="Rouze P."/>
            <person name="Salamov A."/>
            <person name="Schmutz J."/>
            <person name="Solheim H."/>
            <person name="Stahlberg J."/>
            <person name="Velez H."/>
            <person name="de Vries R.P."/>
            <person name="Wiebenga A."/>
            <person name="Woodward S."/>
            <person name="Yakovlev I."/>
            <person name="Garbelotto M."/>
            <person name="Martin F."/>
            <person name="Grigoriev I.V."/>
            <person name="Stenlid J."/>
        </authorList>
    </citation>
    <scope>NUCLEOTIDE SEQUENCE [LARGE SCALE GENOMIC DNA]</scope>
    <source>
        <strain evidence="2 3">TC 32-1</strain>
    </source>
</reference>
<evidence type="ECO:0000313" key="3">
    <source>
        <dbReference type="Proteomes" id="UP000030671"/>
    </source>
</evidence>
<evidence type="ECO:0000313" key="2">
    <source>
        <dbReference type="EMBL" id="ETW78682.1"/>
    </source>
</evidence>
<dbReference type="HOGENOM" id="CLU_052397_0_1_1"/>
<dbReference type="AlphaFoldDB" id="W4JYN8"/>
<name>W4JYN8_HETIT</name>
<dbReference type="Pfam" id="PF00651">
    <property type="entry name" value="BTB"/>
    <property type="match status" value="1"/>
</dbReference>
<dbReference type="eggNOG" id="ENOG502SQKR">
    <property type="taxonomic scope" value="Eukaryota"/>
</dbReference>
<dbReference type="EMBL" id="KI925461">
    <property type="protein sequence ID" value="ETW78682.1"/>
    <property type="molecule type" value="Genomic_DNA"/>
</dbReference>
<dbReference type="InterPro" id="IPR011333">
    <property type="entry name" value="SKP1/BTB/POZ_sf"/>
</dbReference>